<evidence type="ECO:0000313" key="4">
    <source>
        <dbReference type="Proteomes" id="UP001209168"/>
    </source>
</evidence>
<proteinExistence type="predicted"/>
<dbReference type="RefSeq" id="WP_264956704.1">
    <property type="nucleotide sequence ID" value="NZ_JAPDVH010000001.1"/>
</dbReference>
<feature type="coiled-coil region" evidence="1">
    <location>
        <begin position="62"/>
        <end position="132"/>
    </location>
</feature>
<evidence type="ECO:0000256" key="2">
    <source>
        <dbReference type="SAM" id="Phobius"/>
    </source>
</evidence>
<dbReference type="Proteomes" id="UP001209168">
    <property type="component" value="Unassembled WGS sequence"/>
</dbReference>
<evidence type="ECO:0000256" key="1">
    <source>
        <dbReference type="SAM" id="Coils"/>
    </source>
</evidence>
<feature type="transmembrane region" description="Helical" evidence="2">
    <location>
        <begin position="40"/>
        <end position="62"/>
    </location>
</feature>
<dbReference type="AlphaFoldDB" id="A0AAW5UUH5"/>
<evidence type="ECO:0000313" key="3">
    <source>
        <dbReference type="EMBL" id="MCW4156145.1"/>
    </source>
</evidence>
<protein>
    <submittedName>
        <fullName evidence="3">Uncharacterized protein</fullName>
    </submittedName>
</protein>
<keyword evidence="2" id="KW-0472">Membrane</keyword>
<keyword evidence="2" id="KW-0812">Transmembrane</keyword>
<reference evidence="3" key="1">
    <citation type="submission" date="2022-11" db="EMBL/GenBank/DDBJ databases">
        <title>Genomic repertoires linked with pathogenic potency of arthritogenic Prevotella copri isolated from the gut of rheumatoid arthritis patients.</title>
        <authorList>
            <person name="Nii T."/>
            <person name="Maeda Y."/>
            <person name="Motooka D."/>
            <person name="Naito M."/>
            <person name="Matsumoto Y."/>
            <person name="Ogawa T."/>
            <person name="Oguro-Igashira E."/>
            <person name="Kishikawa T."/>
            <person name="Yamashita M."/>
            <person name="Koizumi S."/>
            <person name="Kurakawa T."/>
            <person name="Okumura R."/>
            <person name="Kayama H."/>
            <person name="Murakami M."/>
            <person name="Sakaguchi T."/>
            <person name="Das B."/>
            <person name="Nakamura S."/>
            <person name="Okada Y."/>
            <person name="Kumanogoh A."/>
            <person name="Takeda K."/>
        </authorList>
    </citation>
    <scope>NUCLEOTIDE SEQUENCE</scope>
    <source>
        <strain evidence="3">H012_8</strain>
    </source>
</reference>
<name>A0AAW5UUH5_9BACT</name>
<gene>
    <name evidence="3" type="ORF">ONT23_11515</name>
</gene>
<keyword evidence="1" id="KW-0175">Coiled coil</keyword>
<sequence>MVITFIVYIEHHHFLEELCVLSDAASSLIANITHSYNTNLILSISIVIVALLDIIIFTYQMNQKKKLTIRRMKGDMNEIQAEIATTKDNYTQKLTEVSQKLELLIKKDQTVINRQKEELASKNNRIKEHTKDIAAISDGLKSLYYILNNEEDLKLDKQQIENITKCYSLIDEDFVTLLEHLNGKPITPKEEMLCILWRIGKDKESVMKILGLSKDGYRQLKFRTLKKLKQETSFKHFCDNLE</sequence>
<accession>A0AAW5UUH5</accession>
<comment type="caution">
    <text evidence="3">The sequence shown here is derived from an EMBL/GenBank/DDBJ whole genome shotgun (WGS) entry which is preliminary data.</text>
</comment>
<organism evidence="3 4">
    <name type="scientific">Segatella copri</name>
    <dbReference type="NCBI Taxonomy" id="165179"/>
    <lineage>
        <taxon>Bacteria</taxon>
        <taxon>Pseudomonadati</taxon>
        <taxon>Bacteroidota</taxon>
        <taxon>Bacteroidia</taxon>
        <taxon>Bacteroidales</taxon>
        <taxon>Prevotellaceae</taxon>
        <taxon>Segatella</taxon>
    </lineage>
</organism>
<keyword evidence="2" id="KW-1133">Transmembrane helix</keyword>
<dbReference type="EMBL" id="JAPDVH010000001">
    <property type="protein sequence ID" value="MCW4156145.1"/>
    <property type="molecule type" value="Genomic_DNA"/>
</dbReference>